<organism evidence="1 2">
    <name type="scientific">Amycolatopsis melonis</name>
    <dbReference type="NCBI Taxonomy" id="3156488"/>
    <lineage>
        <taxon>Bacteria</taxon>
        <taxon>Bacillati</taxon>
        <taxon>Actinomycetota</taxon>
        <taxon>Actinomycetes</taxon>
        <taxon>Pseudonocardiales</taxon>
        <taxon>Pseudonocardiaceae</taxon>
        <taxon>Amycolatopsis</taxon>
    </lineage>
</organism>
<dbReference type="Proteomes" id="UP001440984">
    <property type="component" value="Unassembled WGS sequence"/>
</dbReference>
<dbReference type="InterPro" id="IPR058532">
    <property type="entry name" value="YjbR/MT2646/Rv2570-like"/>
</dbReference>
<accession>A0ABV0LAV5</accession>
<sequence length="110" mass="11998">MPDTPNGDLFDRLAEDFTGDGDVVMGTMFRSPGLRVRGKIFAFLGHRGGLIVKVPGDRIGELVAAGTGEQVVMGRRTMREWIEVPAGNDRTATLALWRDLAREAHQYVGG</sequence>
<dbReference type="Gene3D" id="3.30.1460.30">
    <property type="entry name" value="YgaC/TfoX-N like chaperone"/>
    <property type="match status" value="1"/>
</dbReference>
<gene>
    <name evidence="1" type="ORF">ABJI51_05515</name>
</gene>
<keyword evidence="2" id="KW-1185">Reference proteome</keyword>
<protein>
    <recommendedName>
        <fullName evidence="3">TfoX N-terminal domain-containing protein</fullName>
    </recommendedName>
</protein>
<dbReference type="EMBL" id="JBDZYD010000002">
    <property type="protein sequence ID" value="MEQ0558517.1"/>
    <property type="molecule type" value="Genomic_DNA"/>
</dbReference>
<reference evidence="1 2" key="1">
    <citation type="submission" date="2024-05" db="EMBL/GenBank/DDBJ databases">
        <authorList>
            <person name="Zhao H."/>
            <person name="Xu Y."/>
            <person name="Lin S."/>
            <person name="Spain J.C."/>
            <person name="Zhou N.-Y."/>
        </authorList>
    </citation>
    <scope>NUCLEOTIDE SEQUENCE [LARGE SCALE GENOMIC DNA]</scope>
    <source>
        <strain evidence="1 2">NEAU-NG30</strain>
    </source>
</reference>
<evidence type="ECO:0008006" key="3">
    <source>
        <dbReference type="Google" id="ProtNLM"/>
    </source>
</evidence>
<dbReference type="RefSeq" id="WP_348947923.1">
    <property type="nucleotide sequence ID" value="NZ_JBDZYD010000002.1"/>
</dbReference>
<dbReference type="SUPFAM" id="SSF159894">
    <property type="entry name" value="YgaC/TfoX-N like"/>
    <property type="match status" value="1"/>
</dbReference>
<name>A0ABV0LAV5_9PSEU</name>
<evidence type="ECO:0000313" key="2">
    <source>
        <dbReference type="Proteomes" id="UP001440984"/>
    </source>
</evidence>
<dbReference type="Pfam" id="PF04237">
    <property type="entry name" value="YjbR"/>
    <property type="match status" value="1"/>
</dbReference>
<comment type="caution">
    <text evidence="1">The sequence shown here is derived from an EMBL/GenBank/DDBJ whole genome shotgun (WGS) entry which is preliminary data.</text>
</comment>
<evidence type="ECO:0000313" key="1">
    <source>
        <dbReference type="EMBL" id="MEQ0558517.1"/>
    </source>
</evidence>
<proteinExistence type="predicted"/>